<dbReference type="Proteomes" id="UP000623129">
    <property type="component" value="Unassembled WGS sequence"/>
</dbReference>
<protein>
    <submittedName>
        <fullName evidence="2">Uncharacterized protein</fullName>
    </submittedName>
</protein>
<keyword evidence="3" id="KW-1185">Reference proteome</keyword>
<comment type="caution">
    <text evidence="2">The sequence shown here is derived from an EMBL/GenBank/DDBJ whole genome shotgun (WGS) entry which is preliminary data.</text>
</comment>
<dbReference type="PANTHER" id="PTHR34194">
    <property type="entry name" value="F14J8.16 PROTEIN"/>
    <property type="match status" value="1"/>
</dbReference>
<dbReference type="PANTHER" id="PTHR34194:SF25">
    <property type="entry name" value="OS05G0423200 PROTEIN"/>
    <property type="match status" value="1"/>
</dbReference>
<evidence type="ECO:0000313" key="3">
    <source>
        <dbReference type="Proteomes" id="UP000623129"/>
    </source>
</evidence>
<sequence>MKHCQAKRKMKVPRTSNSMDPVYKIFLDHVRLDGTSYILQMDDTEYGVPVYLKYEGIKTASSYYKHKTKPLKKAKNKGSDHIAPPSPSEESYERFLKHLTFGEGLMMLELERGRKVIYEEQRKNMSAILTQQNGMRSDEQGLVPYNGASGSHGEKNGLAVISANLQSFDEKLTAVLREPFDQHEYEALMNEAVSRKPVMKHRNLRNMSKRYHTHEAGQSYLDYYPDLTIQISEANKYERLNLLRKFFFWLENLCHDGAYMPWVPKTLADRPVFYEEFEN</sequence>
<dbReference type="OrthoDB" id="298344at2759"/>
<dbReference type="AlphaFoldDB" id="A0A833QSZ0"/>
<name>A0A833QSZ0_9POAL</name>
<accession>A0A833QSZ0</accession>
<feature type="region of interest" description="Disordered" evidence="1">
    <location>
        <begin position="70"/>
        <end position="89"/>
    </location>
</feature>
<evidence type="ECO:0000256" key="1">
    <source>
        <dbReference type="SAM" id="MobiDB-lite"/>
    </source>
</evidence>
<evidence type="ECO:0000313" key="2">
    <source>
        <dbReference type="EMBL" id="KAF3331990.1"/>
    </source>
</evidence>
<proteinExistence type="predicted"/>
<dbReference type="EMBL" id="SWLB01000012">
    <property type="protein sequence ID" value="KAF3331990.1"/>
    <property type="molecule type" value="Genomic_DNA"/>
</dbReference>
<gene>
    <name evidence="2" type="ORF">FCM35_KLT03396</name>
</gene>
<organism evidence="2 3">
    <name type="scientific">Carex littledalei</name>
    <dbReference type="NCBI Taxonomy" id="544730"/>
    <lineage>
        <taxon>Eukaryota</taxon>
        <taxon>Viridiplantae</taxon>
        <taxon>Streptophyta</taxon>
        <taxon>Embryophyta</taxon>
        <taxon>Tracheophyta</taxon>
        <taxon>Spermatophyta</taxon>
        <taxon>Magnoliopsida</taxon>
        <taxon>Liliopsida</taxon>
        <taxon>Poales</taxon>
        <taxon>Cyperaceae</taxon>
        <taxon>Cyperoideae</taxon>
        <taxon>Cariceae</taxon>
        <taxon>Carex</taxon>
        <taxon>Carex subgen. Euthyceras</taxon>
    </lineage>
</organism>
<reference evidence="2" key="1">
    <citation type="submission" date="2020-01" db="EMBL/GenBank/DDBJ databases">
        <title>Genome sequence of Kobresia littledalei, the first chromosome-level genome in the family Cyperaceae.</title>
        <authorList>
            <person name="Qu G."/>
        </authorList>
    </citation>
    <scope>NUCLEOTIDE SEQUENCE</scope>
    <source>
        <strain evidence="2">C.B.Clarke</strain>
        <tissue evidence="2">Leaf</tissue>
    </source>
</reference>